<keyword evidence="2" id="KW-1133">Transmembrane helix</keyword>
<dbReference type="EMBL" id="WQLB01000001">
    <property type="protein sequence ID" value="MVN85306.1"/>
    <property type="molecule type" value="Genomic_DNA"/>
</dbReference>
<dbReference type="Proteomes" id="UP000483286">
    <property type="component" value="Unassembled WGS sequence"/>
</dbReference>
<sequence length="126" mass="14037">MTGRHTVPTAQMPTEGTAPIPTIEPEVSATARQAALPDASFFKFLPRVLMATNAILLLLLAFQLFHRPKYEYMTASPDDLKFEEEMNAMGAQGWKADSCRRASSENDFGATDFSYECVMSRPKLGW</sequence>
<reference evidence="3 4" key="1">
    <citation type="submission" date="2019-12" db="EMBL/GenBank/DDBJ databases">
        <title>Deinococcus sp. HMF7620 Genome sequencing and assembly.</title>
        <authorList>
            <person name="Kang H."/>
            <person name="Kim H."/>
            <person name="Joh K."/>
        </authorList>
    </citation>
    <scope>NUCLEOTIDE SEQUENCE [LARGE SCALE GENOMIC DNA]</scope>
    <source>
        <strain evidence="3 4">HMF7620</strain>
    </source>
</reference>
<evidence type="ECO:0000313" key="3">
    <source>
        <dbReference type="EMBL" id="MVN85306.1"/>
    </source>
</evidence>
<evidence type="ECO:0000313" key="4">
    <source>
        <dbReference type="Proteomes" id="UP000483286"/>
    </source>
</evidence>
<evidence type="ECO:0000256" key="1">
    <source>
        <dbReference type="SAM" id="MobiDB-lite"/>
    </source>
</evidence>
<dbReference type="AlphaFoldDB" id="A0A7C9I812"/>
<keyword evidence="2" id="KW-0812">Transmembrane</keyword>
<feature type="region of interest" description="Disordered" evidence="1">
    <location>
        <begin position="1"/>
        <end position="20"/>
    </location>
</feature>
<gene>
    <name evidence="3" type="ORF">GO986_00785</name>
</gene>
<feature type="transmembrane region" description="Helical" evidence="2">
    <location>
        <begin position="44"/>
        <end position="65"/>
    </location>
</feature>
<keyword evidence="2" id="KW-0472">Membrane</keyword>
<evidence type="ECO:0000256" key="2">
    <source>
        <dbReference type="SAM" id="Phobius"/>
    </source>
</evidence>
<protein>
    <submittedName>
        <fullName evidence="3">Uncharacterized protein</fullName>
    </submittedName>
</protein>
<keyword evidence="4" id="KW-1185">Reference proteome</keyword>
<accession>A0A7C9I812</accession>
<dbReference type="RefSeq" id="WP_157457323.1">
    <property type="nucleotide sequence ID" value="NZ_WQLB01000001.1"/>
</dbReference>
<organism evidence="3 4">
    <name type="scientific">Deinococcus arboris</name>
    <dbReference type="NCBI Taxonomy" id="2682977"/>
    <lineage>
        <taxon>Bacteria</taxon>
        <taxon>Thermotogati</taxon>
        <taxon>Deinococcota</taxon>
        <taxon>Deinococci</taxon>
        <taxon>Deinococcales</taxon>
        <taxon>Deinococcaceae</taxon>
        <taxon>Deinococcus</taxon>
    </lineage>
</organism>
<comment type="caution">
    <text evidence="3">The sequence shown here is derived from an EMBL/GenBank/DDBJ whole genome shotgun (WGS) entry which is preliminary data.</text>
</comment>
<name>A0A7C9I812_9DEIO</name>
<proteinExistence type="predicted"/>